<dbReference type="SUPFAM" id="SSF55298">
    <property type="entry name" value="YjgF-like"/>
    <property type="match status" value="2"/>
</dbReference>
<dbReference type="FunFam" id="3.30.1330.40:FF:000010">
    <property type="entry name" value="Diphthine--ammonia ligase"/>
    <property type="match status" value="1"/>
</dbReference>
<sequence length="692" mass="76899">SGGKDSCYNMMQCVAAGHQIVALANLRPTENTGQNDELDSYMYQTVGHHAIDLYAEALDLPLYRGFIKGTSVNTGRVYTTCQEDEVEDLYHLMKLVKDKEGVEGVSVGAILSDYQRVRVEDVCRRLNLQPLAYLWRRNQEILLKEMISSNIEAIIIKVAAFGLDPDKHLGKTLDQMEPCLLKLSEKYGVHICGEGGEYETFTLDCPLFKKKIVVDSDRVVIHSADAFAPVAYLHFLKLHLENKATSSTFMVNSCSCEVSCNDDDIFPSSEEDEPQENIPLIWKSLKCNLLDFTKIFGSSGKSLSGYQWFSGITASFLPSKVKNAQEAAREAFSSLQASMTSEGLKLKDIILVHLYMKSMKDFNIINSVYVTEFDLCPPARVCVETLLPEGVLFCMDCLAHKSDIATDDVLCDEKLVMHVQSISHWAPASIGPYSQSIKVGDILYCAGQIGLVPCTMQLVSGGVRTEGIVSLRHVERVLQAMSQKTALHHVIAATCYVTDSKHIPIVRSIWQKKLRECKKVEDSETYHDATAVCGLLAVIVVSHLPRDAAIEWHVVAVVDEPLQRKHFAMKMLSEGFQIESESVESSSASCASICIRLSLVSPSTSQLNLDGPLHEIVAMFRQNVKKLSEDCSASPLSFRAFFKESVFDAKTLRTGLQEYLEKYLGKKTPALILVPVVDLPGKEVIHITCWLS</sequence>
<dbReference type="Proteomes" id="UP000566440">
    <property type="component" value="Unassembled WGS sequence"/>
</dbReference>
<feature type="non-terminal residue" evidence="14">
    <location>
        <position position="692"/>
    </location>
</feature>
<dbReference type="FunFam" id="3.90.1490.10:FF:000001">
    <property type="entry name" value="Diphthine--ammonia ligase"/>
    <property type="match status" value="1"/>
</dbReference>
<organism evidence="14 15">
    <name type="scientific">Galbula dea</name>
    <dbReference type="NCBI Taxonomy" id="1109041"/>
    <lineage>
        <taxon>Eukaryota</taxon>
        <taxon>Metazoa</taxon>
        <taxon>Chordata</taxon>
        <taxon>Craniata</taxon>
        <taxon>Vertebrata</taxon>
        <taxon>Euteleostomi</taxon>
        <taxon>Archelosauria</taxon>
        <taxon>Archosauria</taxon>
        <taxon>Dinosauria</taxon>
        <taxon>Saurischia</taxon>
        <taxon>Theropoda</taxon>
        <taxon>Coelurosauria</taxon>
        <taxon>Aves</taxon>
        <taxon>Neognathae</taxon>
        <taxon>Neoaves</taxon>
        <taxon>Telluraves</taxon>
        <taxon>Coraciimorphae</taxon>
        <taxon>Piciformes</taxon>
        <taxon>Galbulidae</taxon>
        <taxon>Galbula</taxon>
    </lineage>
</organism>
<dbReference type="AlphaFoldDB" id="A0A7K9TAD7"/>
<dbReference type="OrthoDB" id="686384at2759"/>
<dbReference type="EMBL" id="VWZX01008812">
    <property type="protein sequence ID" value="NXI45118.1"/>
    <property type="molecule type" value="Genomic_DNA"/>
</dbReference>
<comment type="pathway">
    <text evidence="1">Protein modification; peptidyl-diphthamide biosynthesis.</text>
</comment>
<comment type="caution">
    <text evidence="14">The sequence shown here is derived from an EMBL/GenBank/DDBJ whole genome shotgun (WGS) entry which is preliminary data.</text>
</comment>
<dbReference type="Gene3D" id="3.30.1330.40">
    <property type="entry name" value="RutC-like"/>
    <property type="match status" value="2"/>
</dbReference>
<proteinExistence type="inferred from homology"/>
<evidence type="ECO:0000313" key="15">
    <source>
        <dbReference type="Proteomes" id="UP000566440"/>
    </source>
</evidence>
<protein>
    <recommendedName>
        <fullName evidence="4">Diphthine--ammonia ligase</fullName>
        <ecNumber evidence="3">6.3.1.14</ecNumber>
    </recommendedName>
    <alternativeName>
        <fullName evidence="9">ATP-binding domain-containing protein 4</fullName>
    </alternativeName>
    <alternativeName>
        <fullName evidence="8">Diphthamide synthase</fullName>
    </alternativeName>
    <alternativeName>
        <fullName evidence="10">Diphthamide synthetase</fullName>
    </alternativeName>
    <alternativeName>
        <fullName evidence="11">Protein DPH6 homolog</fullName>
    </alternativeName>
</protein>
<evidence type="ECO:0000256" key="6">
    <source>
        <dbReference type="ARBA" id="ARBA00022741"/>
    </source>
</evidence>
<dbReference type="InterPro" id="IPR030662">
    <property type="entry name" value="DPH6/MJ0570"/>
</dbReference>
<evidence type="ECO:0000256" key="2">
    <source>
        <dbReference type="ARBA" id="ARBA00008496"/>
    </source>
</evidence>
<gene>
    <name evidence="14" type="primary">Dph6</name>
    <name evidence="14" type="ORF">GALDEA_R12113</name>
</gene>
<reference evidence="14 15" key="1">
    <citation type="submission" date="2019-09" db="EMBL/GenBank/DDBJ databases">
        <title>Bird 10,000 Genomes (B10K) Project - Family phase.</title>
        <authorList>
            <person name="Zhang G."/>
        </authorList>
    </citation>
    <scope>NUCLEOTIDE SEQUENCE [LARGE SCALE GENOMIC DNA]</scope>
    <source>
        <strain evidence="14">B10K-DU-001-62</strain>
        <tissue evidence="14">Muscle</tissue>
    </source>
</reference>
<dbReference type="CDD" id="cd06156">
    <property type="entry name" value="eu_AANH_C_2"/>
    <property type="match status" value="1"/>
</dbReference>
<evidence type="ECO:0000256" key="7">
    <source>
        <dbReference type="ARBA" id="ARBA00022840"/>
    </source>
</evidence>
<keyword evidence="15" id="KW-1185">Reference proteome</keyword>
<evidence type="ECO:0000256" key="10">
    <source>
        <dbReference type="ARBA" id="ARBA00031552"/>
    </source>
</evidence>
<keyword evidence="5 14" id="KW-0436">Ligase</keyword>
<evidence type="ECO:0000256" key="12">
    <source>
        <dbReference type="ARBA" id="ARBA00048108"/>
    </source>
</evidence>
<dbReference type="FunFam" id="3.30.1330.40:FF:000012">
    <property type="entry name" value="diphthine--ammonia ligase isoform X1"/>
    <property type="match status" value="1"/>
</dbReference>
<keyword evidence="7" id="KW-0067">ATP-binding</keyword>
<dbReference type="Pfam" id="PF01902">
    <property type="entry name" value="Diphthami_syn_2"/>
    <property type="match status" value="1"/>
</dbReference>
<evidence type="ECO:0000256" key="9">
    <source>
        <dbReference type="ARBA" id="ARBA00031202"/>
    </source>
</evidence>
<dbReference type="InterPro" id="IPR035959">
    <property type="entry name" value="RutC-like_sf"/>
</dbReference>
<dbReference type="CDD" id="cd06155">
    <property type="entry name" value="eu_AANH_C_1"/>
    <property type="match status" value="1"/>
</dbReference>
<dbReference type="Gene3D" id="3.40.50.620">
    <property type="entry name" value="HUPs"/>
    <property type="match status" value="1"/>
</dbReference>
<feature type="non-terminal residue" evidence="14">
    <location>
        <position position="1"/>
    </location>
</feature>
<dbReference type="NCBIfam" id="TIGR00290">
    <property type="entry name" value="MJ0570_dom"/>
    <property type="match status" value="1"/>
</dbReference>
<dbReference type="InterPro" id="IPR002761">
    <property type="entry name" value="Diphthami_syn_dom"/>
</dbReference>
<dbReference type="UniPathway" id="UPA00559"/>
<name>A0A7K9TAD7_9PICI</name>
<evidence type="ECO:0000256" key="1">
    <source>
        <dbReference type="ARBA" id="ARBA00005156"/>
    </source>
</evidence>
<dbReference type="Gene3D" id="3.90.1490.10">
    <property type="entry name" value="putative n-type atp pyrophosphatase, domain 2"/>
    <property type="match status" value="1"/>
</dbReference>
<dbReference type="PANTHER" id="PTHR12196">
    <property type="entry name" value="DOMAIN OF UNKNOWN FUNCTION 71 DUF71 -CONTAINING PROTEIN"/>
    <property type="match status" value="1"/>
</dbReference>
<dbReference type="PANTHER" id="PTHR12196:SF2">
    <property type="entry name" value="DIPHTHINE--AMMONIA LIGASE"/>
    <property type="match status" value="1"/>
</dbReference>
<accession>A0A7K9TAD7</accession>
<evidence type="ECO:0000313" key="14">
    <source>
        <dbReference type="EMBL" id="NXI45118.1"/>
    </source>
</evidence>
<dbReference type="InterPro" id="IPR006175">
    <property type="entry name" value="YjgF/YER057c/UK114"/>
</dbReference>
<comment type="catalytic activity">
    <reaction evidence="12">
        <text>diphthine-[translation elongation factor 2] + NH4(+) + ATP = diphthamide-[translation elongation factor 2] + AMP + diphosphate + H(+)</text>
        <dbReference type="Rhea" id="RHEA:19753"/>
        <dbReference type="Rhea" id="RHEA-COMP:10172"/>
        <dbReference type="Rhea" id="RHEA-COMP:10174"/>
        <dbReference type="ChEBI" id="CHEBI:15378"/>
        <dbReference type="ChEBI" id="CHEBI:16692"/>
        <dbReference type="ChEBI" id="CHEBI:28938"/>
        <dbReference type="ChEBI" id="CHEBI:30616"/>
        <dbReference type="ChEBI" id="CHEBI:33019"/>
        <dbReference type="ChEBI" id="CHEBI:82696"/>
        <dbReference type="ChEBI" id="CHEBI:456215"/>
        <dbReference type="EC" id="6.3.1.14"/>
    </reaction>
</comment>
<evidence type="ECO:0000256" key="4">
    <source>
        <dbReference type="ARBA" id="ARBA00018426"/>
    </source>
</evidence>
<dbReference type="Pfam" id="PF01042">
    <property type="entry name" value="Ribonuc_L-PSP"/>
    <property type="match status" value="2"/>
</dbReference>
<dbReference type="EC" id="6.3.1.14" evidence="3"/>
<dbReference type="GO" id="GO:0017178">
    <property type="term" value="F:diphthine-ammonia ligase activity"/>
    <property type="evidence" value="ECO:0007669"/>
    <property type="project" value="UniProtKB-EC"/>
</dbReference>
<dbReference type="GO" id="GO:0005524">
    <property type="term" value="F:ATP binding"/>
    <property type="evidence" value="ECO:0007669"/>
    <property type="project" value="UniProtKB-KW"/>
</dbReference>
<dbReference type="InterPro" id="IPR014729">
    <property type="entry name" value="Rossmann-like_a/b/a_fold"/>
</dbReference>
<evidence type="ECO:0000256" key="3">
    <source>
        <dbReference type="ARBA" id="ARBA00012089"/>
    </source>
</evidence>
<evidence type="ECO:0000259" key="13">
    <source>
        <dbReference type="Pfam" id="PF01902"/>
    </source>
</evidence>
<evidence type="ECO:0000256" key="11">
    <source>
        <dbReference type="ARBA" id="ARBA00032849"/>
    </source>
</evidence>
<dbReference type="SUPFAM" id="SSF52402">
    <property type="entry name" value="Adenine nucleotide alpha hydrolases-like"/>
    <property type="match status" value="1"/>
</dbReference>
<dbReference type="GO" id="GO:0017183">
    <property type="term" value="P:protein histidyl modification to diphthamide"/>
    <property type="evidence" value="ECO:0007669"/>
    <property type="project" value="UniProtKB-UniPathway"/>
</dbReference>
<dbReference type="FunFam" id="3.40.50.620:FF:000069">
    <property type="entry name" value="diphthine--ammonia ligase"/>
    <property type="match status" value="1"/>
</dbReference>
<evidence type="ECO:0000256" key="5">
    <source>
        <dbReference type="ARBA" id="ARBA00022598"/>
    </source>
</evidence>
<comment type="similarity">
    <text evidence="2">Belongs to the Diphthine--ammonia ligase family.</text>
</comment>
<dbReference type="CDD" id="cd01994">
    <property type="entry name" value="AANH_PF0828-like"/>
    <property type="match status" value="1"/>
</dbReference>
<keyword evidence="6" id="KW-0547">Nucleotide-binding</keyword>
<evidence type="ECO:0000256" key="8">
    <source>
        <dbReference type="ARBA" id="ARBA00029814"/>
    </source>
</evidence>
<feature type="domain" description="Diphthamide synthase" evidence="13">
    <location>
        <begin position="1"/>
        <end position="224"/>
    </location>
</feature>